<dbReference type="PROSITE" id="PS51419">
    <property type="entry name" value="RAB"/>
    <property type="match status" value="1"/>
</dbReference>
<feature type="compositionally biased region" description="Basic and acidic residues" evidence="3">
    <location>
        <begin position="7"/>
        <end position="21"/>
    </location>
</feature>
<sequence>MGLGSSKDTRPEGTEHTDDGQARGPASPSQDMKQRKIVVLGCAKVGKTALTQQFTEDRFMAEYYPTVDQTLYKTVRVRGEDYHLSILDTAGQDDTSLFQPRYTIATDGYVVVFSIDDPVSFDIAKLVYDRIHEFVVDAVIVLVGNKTDLDRERQITTEQGQALAQSWRCTYIECSAKKKENVNRIFQTILEQILSREEGGGAGAKQSKGLRGFFGKP</sequence>
<accession>A0A2R4IKY8</accession>
<dbReference type="SMART" id="SM00175">
    <property type="entry name" value="RAB"/>
    <property type="match status" value="1"/>
</dbReference>
<evidence type="ECO:0000256" key="2">
    <source>
        <dbReference type="ARBA" id="ARBA00023134"/>
    </source>
</evidence>
<proteinExistence type="evidence at transcript level"/>
<keyword evidence="2" id="KW-0342">GTP-binding</keyword>
<dbReference type="SMART" id="SM00174">
    <property type="entry name" value="RHO"/>
    <property type="match status" value="1"/>
</dbReference>
<feature type="region of interest" description="Disordered" evidence="3">
    <location>
        <begin position="1"/>
        <end position="33"/>
    </location>
</feature>
<dbReference type="GO" id="GO:0005525">
    <property type="term" value="F:GTP binding"/>
    <property type="evidence" value="ECO:0007669"/>
    <property type="project" value="UniProtKB-KW"/>
</dbReference>
<dbReference type="GO" id="GO:0016020">
    <property type="term" value="C:membrane"/>
    <property type="evidence" value="ECO:0007669"/>
    <property type="project" value="InterPro"/>
</dbReference>
<dbReference type="AlphaFoldDB" id="A0A2R4IKY8"/>
<keyword evidence="1" id="KW-0547">Nucleotide-binding</keyword>
<reference evidence="4" key="1">
    <citation type="journal article" date="2018" name="Sci. Rep.">
        <title>Extensive molecular tinkering in the evolution of the membrane attachment mode of the Rheb GTPase.</title>
        <authorList>
            <person name="Zahonova K."/>
            <person name="Petrzelkova R."/>
            <person name="Valach M."/>
            <person name="Yazaki E."/>
            <person name="Tikhonenkov D.V."/>
            <person name="Butenko A."/>
            <person name="Janouskovec J."/>
            <person name="Hrda S."/>
            <person name="Klimes V."/>
            <person name="Burger G."/>
            <person name="Inagaki Y."/>
            <person name="Keeling P.J."/>
            <person name="Hampl V."/>
            <person name="Flegontov P."/>
            <person name="Yurchenko V."/>
            <person name="Elias M."/>
        </authorList>
    </citation>
    <scope>NUCLEOTIDE SEQUENCE</scope>
    <source>
        <strain evidence="4">PANT2</strain>
    </source>
</reference>
<dbReference type="PROSITE" id="PS51420">
    <property type="entry name" value="RHO"/>
    <property type="match status" value="1"/>
</dbReference>
<dbReference type="PRINTS" id="PR00449">
    <property type="entry name" value="RASTRNSFRMNG"/>
</dbReference>
<dbReference type="EMBL" id="MG905972">
    <property type="protein sequence ID" value="AVV27012.1"/>
    <property type="molecule type" value="mRNA"/>
</dbReference>
<evidence type="ECO:0000256" key="3">
    <source>
        <dbReference type="SAM" id="MobiDB-lite"/>
    </source>
</evidence>
<dbReference type="SMART" id="SM00173">
    <property type="entry name" value="RAS"/>
    <property type="match status" value="1"/>
</dbReference>
<dbReference type="GO" id="GO:0003924">
    <property type="term" value="F:GTPase activity"/>
    <property type="evidence" value="ECO:0007669"/>
    <property type="project" value="InterPro"/>
</dbReference>
<protein>
    <submittedName>
        <fullName evidence="4">Rheb2</fullName>
    </submittedName>
</protein>
<dbReference type="NCBIfam" id="TIGR00231">
    <property type="entry name" value="small_GTP"/>
    <property type="match status" value="1"/>
</dbReference>
<dbReference type="InterPro" id="IPR020849">
    <property type="entry name" value="Small_GTPase_Ras-type"/>
</dbReference>
<dbReference type="Pfam" id="PF00071">
    <property type="entry name" value="Ras"/>
    <property type="match status" value="1"/>
</dbReference>
<organism evidence="4">
    <name type="scientific">Rhabdomonas costata</name>
    <dbReference type="NCBI Taxonomy" id="118010"/>
    <lineage>
        <taxon>Eukaryota</taxon>
        <taxon>Discoba</taxon>
        <taxon>Euglenozoa</taxon>
        <taxon>Euglenida</taxon>
        <taxon>Spirocuta</taxon>
        <taxon>Aphagea</taxon>
        <taxon>Rhabdomonadales</taxon>
        <taxon>Astasiidae</taxon>
        <taxon>Rhabdomonas</taxon>
    </lineage>
</organism>
<name>A0A2R4IKY8_9EUGL</name>
<dbReference type="InterPro" id="IPR027417">
    <property type="entry name" value="P-loop_NTPase"/>
</dbReference>
<evidence type="ECO:0000256" key="1">
    <source>
        <dbReference type="ARBA" id="ARBA00022741"/>
    </source>
</evidence>
<dbReference type="GO" id="GO:0007165">
    <property type="term" value="P:signal transduction"/>
    <property type="evidence" value="ECO:0007669"/>
    <property type="project" value="InterPro"/>
</dbReference>
<dbReference type="InterPro" id="IPR001806">
    <property type="entry name" value="Small_GTPase"/>
</dbReference>
<dbReference type="InterPro" id="IPR005225">
    <property type="entry name" value="Small_GTP-bd"/>
</dbReference>
<dbReference type="PANTHER" id="PTHR24070">
    <property type="entry name" value="RAS, DI-RAS, AND RHEB FAMILY MEMBERS OF SMALL GTPASE SUPERFAMILY"/>
    <property type="match status" value="1"/>
</dbReference>
<dbReference type="PROSITE" id="PS51421">
    <property type="entry name" value="RAS"/>
    <property type="match status" value="1"/>
</dbReference>
<evidence type="ECO:0000313" key="4">
    <source>
        <dbReference type="EMBL" id="AVV27012.1"/>
    </source>
</evidence>
<dbReference type="SUPFAM" id="SSF52540">
    <property type="entry name" value="P-loop containing nucleoside triphosphate hydrolases"/>
    <property type="match status" value="1"/>
</dbReference>
<dbReference type="Gene3D" id="3.40.50.300">
    <property type="entry name" value="P-loop containing nucleotide triphosphate hydrolases"/>
    <property type="match status" value="1"/>
</dbReference>